<dbReference type="Proteomes" id="UP000596661">
    <property type="component" value="Chromosome 3"/>
</dbReference>
<feature type="region of interest" description="Disordered" evidence="1">
    <location>
        <begin position="298"/>
        <end position="323"/>
    </location>
</feature>
<organism evidence="3 4">
    <name type="scientific">Cannabis sativa</name>
    <name type="common">Hemp</name>
    <name type="synonym">Marijuana</name>
    <dbReference type="NCBI Taxonomy" id="3483"/>
    <lineage>
        <taxon>Eukaryota</taxon>
        <taxon>Viridiplantae</taxon>
        <taxon>Streptophyta</taxon>
        <taxon>Embryophyta</taxon>
        <taxon>Tracheophyta</taxon>
        <taxon>Spermatophyta</taxon>
        <taxon>Magnoliopsida</taxon>
        <taxon>eudicotyledons</taxon>
        <taxon>Gunneridae</taxon>
        <taxon>Pentapetalae</taxon>
        <taxon>rosids</taxon>
        <taxon>fabids</taxon>
        <taxon>Rosales</taxon>
        <taxon>Cannabaceae</taxon>
        <taxon>Cannabis</taxon>
    </lineage>
</organism>
<feature type="domain" description="Reverse transcriptase" evidence="2">
    <location>
        <begin position="747"/>
        <end position="1017"/>
    </location>
</feature>
<dbReference type="PANTHER" id="PTHR33116:SF86">
    <property type="entry name" value="REVERSE TRANSCRIPTASE DOMAIN-CONTAINING PROTEIN"/>
    <property type="match status" value="1"/>
</dbReference>
<dbReference type="PROSITE" id="PS50878">
    <property type="entry name" value="RT_POL"/>
    <property type="match status" value="1"/>
</dbReference>
<dbReference type="InterPro" id="IPR036397">
    <property type="entry name" value="RNaseH_sf"/>
</dbReference>
<dbReference type="SUPFAM" id="SSF56219">
    <property type="entry name" value="DNase I-like"/>
    <property type="match status" value="1"/>
</dbReference>
<dbReference type="InterPro" id="IPR043502">
    <property type="entry name" value="DNA/RNA_pol_sf"/>
</dbReference>
<protein>
    <recommendedName>
        <fullName evidence="2">Reverse transcriptase domain-containing protein</fullName>
    </recommendedName>
</protein>
<dbReference type="Gramene" id="evm.model.03.452">
    <property type="protein sequence ID" value="cds.evm.model.03.452"/>
    <property type="gene ID" value="evm.TU.03.452"/>
</dbReference>
<sequence length="1572" mass="178894">MLQTPELTMEDLLDRTNNLTVEDEEGWEINETKETDVEKSCLMGRFCSNKTLNRTLIRTILGRVWGLAEVDWGVKIKKTTTEATFMIFSFKNENDLTRIVNKSPVTRSNMVRLASMAGEVIEVQKEDTTRIALNGYFWFKVWISIDKPLCPGYLFPNSGGRIWLPFRYERLPFMCFSCGKGKNLGIKERKTTEATMNKGNKIQQSLGEGHERDGQRKWNQEPVSDRMNAKDGNSFSDKQGVNLVPRITNNNSAIMEVPISISSLPSDCFNIMDKINEKRIKKDFVGEGSSGVKRRAEPWELHNSANQDQKGGRKKKIVAKRNKKVDAKLKPPPLNTEIVSAGITEQATEVMQPGNISNLSDLVSGVLLEAANPVELDHHPGMIFLSETRLNEAAMERIRIVLGFDSCFVVAAKGKSGGLALLWKDSWEVNIKSFTVSHIDAAVENGLGFSWRFTGFYGSPDPGGRKHTWLLMERLRNMLQGPWLCGGDFNEIMVEKEKKWGASSKWKSRFHYEHAWASEEECGKIVENVWMDRGHWGSVQGLRGRINVCGEVLKEWNKGKKTELKAKTKALKEDLKRLSSSLGEVDWQKRRQIERDLNAAEDKEELLWKQRSRALWLTHGDRNTKYFHHKASQRKKKNTISGLFDEQQRWCNQDKEIEEILVRYYSELFSSSKPNHNMIEILNRCVPNRLSNHDNAILLEEFTKEEVKEAIDQIHPLKAPGKDGLPGLFYHNHWEEVGQEVIATCLEVLNNGMNCSGLNDTLLCLIPKVKDPTMVGEFRPLSLCNVIYKVISKCLANRMKLSMEKVISESQSAFIKGRQIQDNAIIGFESLHCMKKGRFGNGKKMALKLDMSKAYDRVEWDFLEGMMKCLGYDEQWIRKIMGCVKTVTFSVLLNGEARGQIIPKRGLRQGDPLSPFLFLICSEGLSCLLNEASRANKIHGLRFGTLEKRLTHLLFADDCLIFLDASMEEGKALEEVLQVYSSLSGQCINFQKSNLCVGKKIKSTDGQRLANSLGVTFSENHSKYLGLPAFVGKNKKEAFGLIRNKIWEKLQGWKMGLFSQAGREVLIKSIIQAIPVYVMSCFRISKGLISEIQSLIARFWWGSTTEKHQIHWGNWEKLCKDKWSGAQVLKALYYPSSNFLEARLGNWCSNMWRGIIWGRELLVKGIRWRVTNGSKVRINEDRWIPRGDPFLLKAPASVPPNTYVDSLIDANGDWIVKSIEEKMHKEDIPWVLGIKTQRDCGEDELIWHYTTYGEFQVTSGYIRNRLEDQAAETSDKSMTELVKRGIKIEKTCTGCWSKDETIGHALWYCSSLKSVWKATGYWHLFPSGLGLMTALQEFLMHMEQQCTKHKFESFLGLSWLIWNQRNQRIFQNKKTNWESWIPWAMDFIATALQQPHENGTGMVVAKHKSWVAPPTGYFSLHCDAATGKEQQDNGIAVVIRNHDGRLVAAEVLFLEGYRSTVMAECLAIQLGLILVQKSKACPFFVNSDNQTVINQLLTKKAPRADWGVPLMDIFATNLLEGCAGIKFVNRDCNKLAHALAKWAITQRCNSFWSEILPSCAAAILKAEKPDQL</sequence>
<dbReference type="EMBL" id="UZAU01000253">
    <property type="status" value="NOT_ANNOTATED_CDS"/>
    <property type="molecule type" value="Genomic_DNA"/>
</dbReference>
<feature type="compositionally biased region" description="Basic residues" evidence="1">
    <location>
        <begin position="312"/>
        <end position="323"/>
    </location>
</feature>
<accession>A0A803P941</accession>
<reference evidence="3" key="2">
    <citation type="submission" date="2021-03" db="UniProtKB">
        <authorList>
            <consortium name="EnsemblPlants"/>
        </authorList>
    </citation>
    <scope>IDENTIFICATION</scope>
</reference>
<dbReference type="InterPro" id="IPR002156">
    <property type="entry name" value="RNaseH_domain"/>
</dbReference>
<keyword evidence="4" id="KW-1185">Reference proteome</keyword>
<dbReference type="Pfam" id="PF00078">
    <property type="entry name" value="RVT_1"/>
    <property type="match status" value="1"/>
</dbReference>
<feature type="region of interest" description="Disordered" evidence="1">
    <location>
        <begin position="194"/>
        <end position="240"/>
    </location>
</feature>
<dbReference type="InterPro" id="IPR036691">
    <property type="entry name" value="Endo/exonu/phosph_ase_sf"/>
</dbReference>
<dbReference type="GO" id="GO:0004523">
    <property type="term" value="F:RNA-DNA hybrid ribonuclease activity"/>
    <property type="evidence" value="ECO:0007669"/>
    <property type="project" value="InterPro"/>
</dbReference>
<dbReference type="SUPFAM" id="SSF56672">
    <property type="entry name" value="DNA/RNA polymerases"/>
    <property type="match status" value="1"/>
</dbReference>
<dbReference type="InterPro" id="IPR000477">
    <property type="entry name" value="RT_dom"/>
</dbReference>
<proteinExistence type="predicted"/>
<dbReference type="CDD" id="cd01650">
    <property type="entry name" value="RT_nLTR_like"/>
    <property type="match status" value="1"/>
</dbReference>
<dbReference type="CDD" id="cd06222">
    <property type="entry name" value="RNase_H_like"/>
    <property type="match status" value="1"/>
</dbReference>
<dbReference type="PANTHER" id="PTHR33116">
    <property type="entry name" value="REVERSE TRANSCRIPTASE ZINC-BINDING DOMAIN-CONTAINING PROTEIN-RELATED-RELATED"/>
    <property type="match status" value="1"/>
</dbReference>
<reference evidence="3" key="1">
    <citation type="submission" date="2018-11" db="EMBL/GenBank/DDBJ databases">
        <authorList>
            <person name="Grassa J C."/>
        </authorList>
    </citation>
    <scope>NUCLEOTIDE SEQUENCE [LARGE SCALE GENOMIC DNA]</scope>
</reference>
<evidence type="ECO:0000313" key="3">
    <source>
        <dbReference type="EnsemblPlants" id="cds.evm.model.03.452"/>
    </source>
</evidence>
<dbReference type="Gene3D" id="3.60.10.10">
    <property type="entry name" value="Endonuclease/exonuclease/phosphatase"/>
    <property type="match status" value="1"/>
</dbReference>
<dbReference type="GO" id="GO:0003676">
    <property type="term" value="F:nucleic acid binding"/>
    <property type="evidence" value="ECO:0007669"/>
    <property type="project" value="InterPro"/>
</dbReference>
<feature type="compositionally biased region" description="Basic and acidic residues" evidence="1">
    <location>
        <begin position="208"/>
        <end position="229"/>
    </location>
</feature>
<dbReference type="SUPFAM" id="SSF53098">
    <property type="entry name" value="Ribonuclease H-like"/>
    <property type="match status" value="1"/>
</dbReference>
<dbReference type="Pfam" id="PF13456">
    <property type="entry name" value="RVT_3"/>
    <property type="match status" value="1"/>
</dbReference>
<dbReference type="EnsemblPlants" id="evm.model.03.452">
    <property type="protein sequence ID" value="cds.evm.model.03.452"/>
    <property type="gene ID" value="evm.TU.03.452"/>
</dbReference>
<dbReference type="InterPro" id="IPR044730">
    <property type="entry name" value="RNase_H-like_dom_plant"/>
</dbReference>
<evidence type="ECO:0000259" key="2">
    <source>
        <dbReference type="PROSITE" id="PS50878"/>
    </source>
</evidence>
<dbReference type="Gene3D" id="3.30.420.10">
    <property type="entry name" value="Ribonuclease H-like superfamily/Ribonuclease H"/>
    <property type="match status" value="1"/>
</dbReference>
<name>A0A803P941_CANSA</name>
<dbReference type="InterPro" id="IPR012337">
    <property type="entry name" value="RNaseH-like_sf"/>
</dbReference>
<evidence type="ECO:0000313" key="4">
    <source>
        <dbReference type="Proteomes" id="UP000596661"/>
    </source>
</evidence>
<feature type="compositionally biased region" description="Polar residues" evidence="1">
    <location>
        <begin position="194"/>
        <end position="206"/>
    </location>
</feature>
<evidence type="ECO:0000256" key="1">
    <source>
        <dbReference type="SAM" id="MobiDB-lite"/>
    </source>
</evidence>